<keyword evidence="9" id="KW-0862">Zinc</keyword>
<keyword evidence="5" id="KW-0804">Transcription</keyword>
<accession>A0A9P4V371</accession>
<evidence type="ECO:0000259" key="10">
    <source>
        <dbReference type="PROSITE" id="PS51134"/>
    </source>
</evidence>
<dbReference type="Pfam" id="PF08271">
    <property type="entry name" value="Zn_Ribbon_TF"/>
    <property type="match status" value="1"/>
</dbReference>
<proteinExistence type="inferred from homology"/>
<dbReference type="InterPro" id="IPR013137">
    <property type="entry name" value="Znf_TFIIB"/>
</dbReference>
<dbReference type="CDD" id="cd20551">
    <property type="entry name" value="CYCLIN_TFIIB_rpt1"/>
    <property type="match status" value="1"/>
</dbReference>
<gene>
    <name evidence="11" type="ORF">EJ04DRAFT_512020</name>
</gene>
<dbReference type="Proteomes" id="UP000799444">
    <property type="component" value="Unassembled WGS sequence"/>
</dbReference>
<dbReference type="Gene3D" id="1.10.472.170">
    <property type="match status" value="1"/>
</dbReference>
<keyword evidence="3" id="KW-0677">Repeat</keyword>
<dbReference type="PRINTS" id="PR00685">
    <property type="entry name" value="TIFACTORIIB"/>
</dbReference>
<evidence type="ECO:0000256" key="2">
    <source>
        <dbReference type="ARBA" id="ARBA00013932"/>
    </source>
</evidence>
<dbReference type="SMART" id="SM00385">
    <property type="entry name" value="CYCLIN"/>
    <property type="match status" value="2"/>
</dbReference>
<dbReference type="FunFam" id="2.20.25.10:FF:000036">
    <property type="entry name" value="Transcription initiation factor IIB"/>
    <property type="match status" value="1"/>
</dbReference>
<keyword evidence="9" id="KW-0479">Metal-binding</keyword>
<comment type="function">
    <text evidence="7">General factor that plays a major role in the activation of eukaryotic genes transcribed by RNA polymerase II.</text>
</comment>
<organism evidence="11 12">
    <name type="scientific">Polyplosphaeria fusca</name>
    <dbReference type="NCBI Taxonomy" id="682080"/>
    <lineage>
        <taxon>Eukaryota</taxon>
        <taxon>Fungi</taxon>
        <taxon>Dikarya</taxon>
        <taxon>Ascomycota</taxon>
        <taxon>Pezizomycotina</taxon>
        <taxon>Dothideomycetes</taxon>
        <taxon>Pleosporomycetidae</taxon>
        <taxon>Pleosporales</taxon>
        <taxon>Tetraplosphaeriaceae</taxon>
        <taxon>Polyplosphaeria</taxon>
    </lineage>
</organism>
<dbReference type="SUPFAM" id="SSF57783">
    <property type="entry name" value="Zinc beta-ribbon"/>
    <property type="match status" value="1"/>
</dbReference>
<dbReference type="OrthoDB" id="25790at2759"/>
<dbReference type="GO" id="GO:0017025">
    <property type="term" value="F:TBP-class protein binding"/>
    <property type="evidence" value="ECO:0007669"/>
    <property type="project" value="InterPro"/>
</dbReference>
<dbReference type="AlphaFoldDB" id="A0A9P4V371"/>
<dbReference type="GO" id="GO:0016251">
    <property type="term" value="F:RNA polymerase II general transcription initiation factor activity"/>
    <property type="evidence" value="ECO:0007669"/>
    <property type="project" value="TreeGrafter"/>
</dbReference>
<protein>
    <recommendedName>
        <fullName evidence="2">Transcription initiation factor IIB</fullName>
    </recommendedName>
    <alternativeName>
        <fullName evidence="6">General transcription factor TFIIB</fullName>
    </alternativeName>
</protein>
<evidence type="ECO:0000313" key="12">
    <source>
        <dbReference type="Proteomes" id="UP000799444"/>
    </source>
</evidence>
<reference evidence="11" key="1">
    <citation type="journal article" date="2020" name="Stud. Mycol.">
        <title>101 Dothideomycetes genomes: a test case for predicting lifestyles and emergence of pathogens.</title>
        <authorList>
            <person name="Haridas S."/>
            <person name="Albert R."/>
            <person name="Binder M."/>
            <person name="Bloem J."/>
            <person name="Labutti K."/>
            <person name="Salamov A."/>
            <person name="Andreopoulos B."/>
            <person name="Baker S."/>
            <person name="Barry K."/>
            <person name="Bills G."/>
            <person name="Bluhm B."/>
            <person name="Cannon C."/>
            <person name="Castanera R."/>
            <person name="Culley D."/>
            <person name="Daum C."/>
            <person name="Ezra D."/>
            <person name="Gonzalez J."/>
            <person name="Henrissat B."/>
            <person name="Kuo A."/>
            <person name="Liang C."/>
            <person name="Lipzen A."/>
            <person name="Lutzoni F."/>
            <person name="Magnuson J."/>
            <person name="Mondo S."/>
            <person name="Nolan M."/>
            <person name="Ohm R."/>
            <person name="Pangilinan J."/>
            <person name="Park H.-J."/>
            <person name="Ramirez L."/>
            <person name="Alfaro M."/>
            <person name="Sun H."/>
            <person name="Tritt A."/>
            <person name="Yoshinaga Y."/>
            <person name="Zwiers L.-H."/>
            <person name="Turgeon B."/>
            <person name="Goodwin S."/>
            <person name="Spatafora J."/>
            <person name="Crous P."/>
            <person name="Grigoriev I."/>
        </authorList>
    </citation>
    <scope>NUCLEOTIDE SEQUENCE</scope>
    <source>
        <strain evidence="11">CBS 125425</strain>
    </source>
</reference>
<keyword evidence="12" id="KW-1185">Reference proteome</keyword>
<keyword evidence="9" id="KW-0863">Zinc-finger</keyword>
<evidence type="ECO:0000256" key="3">
    <source>
        <dbReference type="ARBA" id="ARBA00022737"/>
    </source>
</evidence>
<feature type="domain" description="TFIIB-type" evidence="10">
    <location>
        <begin position="35"/>
        <end position="68"/>
    </location>
</feature>
<dbReference type="Gene3D" id="1.10.472.10">
    <property type="entry name" value="Cyclin-like"/>
    <property type="match status" value="1"/>
</dbReference>
<dbReference type="FunFam" id="1.10.472.170:FF:000001">
    <property type="entry name" value="Transcription initiation factor IIB"/>
    <property type="match status" value="1"/>
</dbReference>
<evidence type="ECO:0000256" key="6">
    <source>
        <dbReference type="ARBA" id="ARBA00031706"/>
    </source>
</evidence>
<sequence length="362" mass="39467">MSNITPDGRVLSPGEVYEEVRAPVQPEEWQENLNVKLLCPDCREDPPNLVEEFSSGDVVCGSCGRVLADRTIDTRSEWRTFSNDDQGNDDPSRIGDAANPLLHGSQLQTEIGFGDGGLRVRELSRAQNKSNMDKSNKSLQAAYSQISALCDSSNIPKPIADSTKVLYRLTDDAKIFKGKSQDSVIAGCLFIACRQHKLPRSFREIFKLTNVSKKEIGRTFKALEAFMHKNKDFSTNPIGNAVLSNGAFEHTKSTDASELIGRACNKLALSAQTAIIAEETAARVTELGVAAGRSPLSITGACIYLVSYLMGEPRSPKDIGNAVDVSDGTIRTAYKLIYTAREQIVTERHIEKGADLSRVPAA</sequence>
<dbReference type="GO" id="GO:0051123">
    <property type="term" value="P:RNA polymerase II preinitiation complex assembly"/>
    <property type="evidence" value="ECO:0007669"/>
    <property type="project" value="UniProtKB-ARBA"/>
</dbReference>
<evidence type="ECO:0000256" key="9">
    <source>
        <dbReference type="PROSITE-ProRule" id="PRU00469"/>
    </source>
</evidence>
<dbReference type="GO" id="GO:0008270">
    <property type="term" value="F:zinc ion binding"/>
    <property type="evidence" value="ECO:0007669"/>
    <property type="project" value="UniProtKB-KW"/>
</dbReference>
<dbReference type="PANTHER" id="PTHR11618">
    <property type="entry name" value="TRANSCRIPTION INITIATION FACTOR IIB-RELATED"/>
    <property type="match status" value="1"/>
</dbReference>
<evidence type="ECO:0000256" key="4">
    <source>
        <dbReference type="ARBA" id="ARBA00023015"/>
    </source>
</evidence>
<evidence type="ECO:0000256" key="1">
    <source>
        <dbReference type="ARBA" id="ARBA00010857"/>
    </source>
</evidence>
<dbReference type="InterPro" id="IPR013150">
    <property type="entry name" value="TFIIB_cyclin"/>
</dbReference>
<comment type="similarity">
    <text evidence="1">Belongs to the TFIIB family.</text>
</comment>
<evidence type="ECO:0000256" key="8">
    <source>
        <dbReference type="ARBA" id="ARBA00066213"/>
    </source>
</evidence>
<evidence type="ECO:0000313" key="11">
    <source>
        <dbReference type="EMBL" id="KAF2735016.1"/>
    </source>
</evidence>
<dbReference type="FunFam" id="1.10.472.10:FF:000141">
    <property type="entry name" value="Transcription initiation factor IIB"/>
    <property type="match status" value="1"/>
</dbReference>
<keyword evidence="4" id="KW-0805">Transcription regulation</keyword>
<dbReference type="PROSITE" id="PS51134">
    <property type="entry name" value="ZF_TFIIB"/>
    <property type="match status" value="1"/>
</dbReference>
<dbReference type="PROSITE" id="PS00782">
    <property type="entry name" value="TFIIB"/>
    <property type="match status" value="1"/>
</dbReference>
<dbReference type="InterPro" id="IPR000812">
    <property type="entry name" value="TFIIB"/>
</dbReference>
<dbReference type="InterPro" id="IPR036915">
    <property type="entry name" value="Cyclin-like_sf"/>
</dbReference>
<comment type="subunit">
    <text evidence="8">Associates with TFIID-IIA (DA complex) to form TFIID-IIA-IIB (DAB-complex) which is then recognized by polymerase II.</text>
</comment>
<name>A0A9P4V371_9PLEO</name>
<dbReference type="PANTHER" id="PTHR11618:SF13">
    <property type="entry name" value="TRANSCRIPTION INITIATION FACTOR IIB"/>
    <property type="match status" value="1"/>
</dbReference>
<dbReference type="Pfam" id="PF00382">
    <property type="entry name" value="TFIIB"/>
    <property type="match status" value="2"/>
</dbReference>
<dbReference type="GO" id="GO:0005634">
    <property type="term" value="C:nucleus"/>
    <property type="evidence" value="ECO:0007669"/>
    <property type="project" value="TreeGrafter"/>
</dbReference>
<dbReference type="InterPro" id="IPR013763">
    <property type="entry name" value="Cyclin-like_dom"/>
</dbReference>
<evidence type="ECO:0000256" key="7">
    <source>
        <dbReference type="ARBA" id="ARBA00056616"/>
    </source>
</evidence>
<comment type="caution">
    <text evidence="11">The sequence shown here is derived from an EMBL/GenBank/DDBJ whole genome shotgun (WGS) entry which is preliminary data.</text>
</comment>
<dbReference type="GO" id="GO:0097550">
    <property type="term" value="C:transcription preinitiation complex"/>
    <property type="evidence" value="ECO:0007669"/>
    <property type="project" value="TreeGrafter"/>
</dbReference>
<dbReference type="SUPFAM" id="SSF47954">
    <property type="entry name" value="Cyclin-like"/>
    <property type="match status" value="2"/>
</dbReference>
<dbReference type="InterPro" id="IPR023486">
    <property type="entry name" value="TFIIB_CS"/>
</dbReference>
<evidence type="ECO:0000256" key="5">
    <source>
        <dbReference type="ARBA" id="ARBA00023163"/>
    </source>
</evidence>
<dbReference type="EMBL" id="ML996140">
    <property type="protein sequence ID" value="KAF2735016.1"/>
    <property type="molecule type" value="Genomic_DNA"/>
</dbReference>